<dbReference type="InterPro" id="IPR029068">
    <property type="entry name" value="Glyas_Bleomycin-R_OHBP_Dase"/>
</dbReference>
<dbReference type="InterPro" id="IPR037523">
    <property type="entry name" value="VOC_core"/>
</dbReference>
<dbReference type="Pfam" id="PF18029">
    <property type="entry name" value="Glyoxalase_6"/>
    <property type="match status" value="1"/>
</dbReference>
<evidence type="ECO:0000313" key="2">
    <source>
        <dbReference type="EMBL" id="GIH03960.1"/>
    </source>
</evidence>
<dbReference type="PANTHER" id="PTHR35908">
    <property type="entry name" value="HYPOTHETICAL FUSION PROTEIN"/>
    <property type="match status" value="1"/>
</dbReference>
<feature type="domain" description="VOC" evidence="1">
    <location>
        <begin position="16"/>
        <end position="134"/>
    </location>
</feature>
<dbReference type="InterPro" id="IPR041581">
    <property type="entry name" value="Glyoxalase_6"/>
</dbReference>
<dbReference type="Proteomes" id="UP000612899">
    <property type="component" value="Unassembled WGS sequence"/>
</dbReference>
<protein>
    <submittedName>
        <fullName evidence="2">Glyoxalase</fullName>
    </submittedName>
</protein>
<evidence type="ECO:0000313" key="3">
    <source>
        <dbReference type="Proteomes" id="UP000612899"/>
    </source>
</evidence>
<dbReference type="PANTHER" id="PTHR35908:SF1">
    <property type="entry name" value="CONSERVED PROTEIN"/>
    <property type="match status" value="1"/>
</dbReference>
<dbReference type="Gene3D" id="3.10.180.10">
    <property type="entry name" value="2,3-Dihydroxybiphenyl 1,2-Dioxygenase, domain 1"/>
    <property type="match status" value="1"/>
</dbReference>
<keyword evidence="3" id="KW-1185">Reference proteome</keyword>
<comment type="caution">
    <text evidence="2">The sequence shown here is derived from an EMBL/GenBank/DDBJ whole genome shotgun (WGS) entry which is preliminary data.</text>
</comment>
<dbReference type="PROSITE" id="PS51819">
    <property type="entry name" value="VOC"/>
    <property type="match status" value="1"/>
</dbReference>
<name>A0A8J3Q514_9ACTN</name>
<dbReference type="CDD" id="cd06587">
    <property type="entry name" value="VOC"/>
    <property type="match status" value="1"/>
</dbReference>
<dbReference type="SUPFAM" id="SSF54593">
    <property type="entry name" value="Glyoxalase/Bleomycin resistance protein/Dihydroxybiphenyl dioxygenase"/>
    <property type="match status" value="1"/>
</dbReference>
<organism evidence="2 3">
    <name type="scientific">Rhizocola hellebori</name>
    <dbReference type="NCBI Taxonomy" id="1392758"/>
    <lineage>
        <taxon>Bacteria</taxon>
        <taxon>Bacillati</taxon>
        <taxon>Actinomycetota</taxon>
        <taxon>Actinomycetes</taxon>
        <taxon>Micromonosporales</taxon>
        <taxon>Micromonosporaceae</taxon>
        <taxon>Rhizocola</taxon>
    </lineage>
</organism>
<accession>A0A8J3Q514</accession>
<evidence type="ECO:0000259" key="1">
    <source>
        <dbReference type="PROSITE" id="PS51819"/>
    </source>
</evidence>
<proteinExistence type="predicted"/>
<dbReference type="EMBL" id="BONY01000010">
    <property type="protein sequence ID" value="GIH03960.1"/>
    <property type="molecule type" value="Genomic_DNA"/>
</dbReference>
<dbReference type="AlphaFoldDB" id="A0A8J3Q514"/>
<sequence>MDPGRRSCHHAWVTSFISHTSVDCADAYKLSRWWQTVLDYVENPDDPNEPGHEECMIYSRDGSHRLLFIEVPESKQVKNRIHFDLRPAEGSRDAELARLTELGASMVADRRNPDGTGWVVLADPEGNEFCILRSKSEVAATQS</sequence>
<reference evidence="2" key="1">
    <citation type="submission" date="2021-01" db="EMBL/GenBank/DDBJ databases">
        <title>Whole genome shotgun sequence of Rhizocola hellebori NBRC 109834.</title>
        <authorList>
            <person name="Komaki H."/>
            <person name="Tamura T."/>
        </authorList>
    </citation>
    <scope>NUCLEOTIDE SEQUENCE</scope>
    <source>
        <strain evidence="2">NBRC 109834</strain>
    </source>
</reference>
<gene>
    <name evidence="2" type="ORF">Rhe02_20270</name>
</gene>